<keyword evidence="3" id="KW-1185">Reference proteome</keyword>
<sequence length="390" mass="45331">IDNHETCYRNGGYDFTSTTQVRLTNYHHGCGHSHAEYEDLKTRYSTLEREQQLTNQLNAERSSSINTRASERLEEQRVQSTLRNEKTLVERDLTSARNEIGSLKNLIEAGKNELSLVKVEKDNQIALVKVELTEKESELKELEKSMADLRVDHEKENAEKELQIIEVKALREKLGLSQEELLEEKIRLKQEKLETFAGDTKISLEQIQNLCDYYETIISSRLSYNRDGIKEAEKSISKIKQEISQSGIQMGKIQKFCHKCEKMAKLRSQLDQILSQQFEAKQEQEKANEEMRKVNQAFEILGDEDLRKKYDLGITDFPSDTPSYQYDYKEEVRRQEAELRRKEGEIIDLELEILKLEMKALDRSSTLNEIGAAFNFTFPQVHAEHLDSTL</sequence>
<dbReference type="OrthoDB" id="2489584at2759"/>
<feature type="coiled-coil region" evidence="1">
    <location>
        <begin position="270"/>
        <end position="297"/>
    </location>
</feature>
<dbReference type="AlphaFoldDB" id="A0A9W4T0D2"/>
<accession>A0A9W4T0D2</accession>
<reference evidence="2" key="1">
    <citation type="submission" date="2022-08" db="EMBL/GenBank/DDBJ databases">
        <authorList>
            <person name="Kallberg Y."/>
            <person name="Tangrot J."/>
            <person name="Rosling A."/>
        </authorList>
    </citation>
    <scope>NUCLEOTIDE SEQUENCE</scope>
    <source>
        <strain evidence="2">Wild A</strain>
    </source>
</reference>
<dbReference type="InterPro" id="IPR001387">
    <property type="entry name" value="Cro/C1-type_HTH"/>
</dbReference>
<feature type="non-terminal residue" evidence="2">
    <location>
        <position position="1"/>
    </location>
</feature>
<dbReference type="EMBL" id="CAMKVN010004647">
    <property type="protein sequence ID" value="CAI2187463.1"/>
    <property type="molecule type" value="Genomic_DNA"/>
</dbReference>
<comment type="caution">
    <text evidence="2">The sequence shown here is derived from an EMBL/GenBank/DDBJ whole genome shotgun (WGS) entry which is preliminary data.</text>
</comment>
<dbReference type="Gene3D" id="1.10.287.110">
    <property type="entry name" value="DnaJ domain"/>
    <property type="match status" value="1"/>
</dbReference>
<feature type="coiled-coil region" evidence="1">
    <location>
        <begin position="332"/>
        <end position="359"/>
    </location>
</feature>
<proteinExistence type="predicted"/>
<dbReference type="CDD" id="cd00093">
    <property type="entry name" value="HTH_XRE"/>
    <property type="match status" value="1"/>
</dbReference>
<evidence type="ECO:0000313" key="3">
    <source>
        <dbReference type="Proteomes" id="UP001153678"/>
    </source>
</evidence>
<dbReference type="Proteomes" id="UP001153678">
    <property type="component" value="Unassembled WGS sequence"/>
</dbReference>
<protein>
    <submittedName>
        <fullName evidence="2">3955_t:CDS:1</fullName>
    </submittedName>
</protein>
<organism evidence="2 3">
    <name type="scientific">Funneliformis geosporum</name>
    <dbReference type="NCBI Taxonomy" id="1117311"/>
    <lineage>
        <taxon>Eukaryota</taxon>
        <taxon>Fungi</taxon>
        <taxon>Fungi incertae sedis</taxon>
        <taxon>Mucoromycota</taxon>
        <taxon>Glomeromycotina</taxon>
        <taxon>Glomeromycetes</taxon>
        <taxon>Glomerales</taxon>
        <taxon>Glomeraceae</taxon>
        <taxon>Funneliformis</taxon>
    </lineage>
</organism>
<keyword evidence="1" id="KW-0175">Coiled coil</keyword>
<gene>
    <name evidence="2" type="ORF">FWILDA_LOCUS13092</name>
</gene>
<dbReference type="InterPro" id="IPR036869">
    <property type="entry name" value="J_dom_sf"/>
</dbReference>
<feature type="coiled-coil region" evidence="1">
    <location>
        <begin position="93"/>
        <end position="159"/>
    </location>
</feature>
<evidence type="ECO:0000313" key="2">
    <source>
        <dbReference type="EMBL" id="CAI2187463.1"/>
    </source>
</evidence>
<name>A0A9W4T0D2_9GLOM</name>
<evidence type="ECO:0000256" key="1">
    <source>
        <dbReference type="SAM" id="Coils"/>
    </source>
</evidence>